<feature type="transmembrane region" description="Helical" evidence="1">
    <location>
        <begin position="51"/>
        <end position="68"/>
    </location>
</feature>
<evidence type="ECO:0000256" key="1">
    <source>
        <dbReference type="SAM" id="Phobius"/>
    </source>
</evidence>
<proteinExistence type="predicted"/>
<comment type="caution">
    <text evidence="2">The sequence shown here is derived from an EMBL/GenBank/DDBJ whole genome shotgun (WGS) entry which is preliminary data.</text>
</comment>
<name>A0ABP6RL70_9PSEU</name>
<keyword evidence="3" id="KW-1185">Reference proteome</keyword>
<accession>A0ABP6RL70</accession>
<dbReference type="EMBL" id="BAAAYK010000016">
    <property type="protein sequence ID" value="GAA3353479.1"/>
    <property type="molecule type" value="Genomic_DNA"/>
</dbReference>
<feature type="transmembrane region" description="Helical" evidence="1">
    <location>
        <begin position="12"/>
        <end position="45"/>
    </location>
</feature>
<protein>
    <submittedName>
        <fullName evidence="2">Uncharacterized protein</fullName>
    </submittedName>
</protein>
<reference evidence="3" key="1">
    <citation type="journal article" date="2019" name="Int. J. Syst. Evol. Microbiol.">
        <title>The Global Catalogue of Microorganisms (GCM) 10K type strain sequencing project: providing services to taxonomists for standard genome sequencing and annotation.</title>
        <authorList>
            <consortium name="The Broad Institute Genomics Platform"/>
            <consortium name="The Broad Institute Genome Sequencing Center for Infectious Disease"/>
            <person name="Wu L."/>
            <person name="Ma J."/>
        </authorList>
    </citation>
    <scope>NUCLEOTIDE SEQUENCE [LARGE SCALE GENOMIC DNA]</scope>
    <source>
        <strain evidence="3">JCM 9687</strain>
    </source>
</reference>
<gene>
    <name evidence="2" type="ORF">GCM10020366_06950</name>
</gene>
<keyword evidence="1" id="KW-1133">Transmembrane helix</keyword>
<organism evidence="2 3">
    <name type="scientific">Saccharopolyspora gregorii</name>
    <dbReference type="NCBI Taxonomy" id="33914"/>
    <lineage>
        <taxon>Bacteria</taxon>
        <taxon>Bacillati</taxon>
        <taxon>Actinomycetota</taxon>
        <taxon>Actinomycetes</taxon>
        <taxon>Pseudonocardiales</taxon>
        <taxon>Pseudonocardiaceae</taxon>
        <taxon>Saccharopolyspora</taxon>
    </lineage>
</organism>
<keyword evidence="1" id="KW-0812">Transmembrane</keyword>
<evidence type="ECO:0000313" key="2">
    <source>
        <dbReference type="EMBL" id="GAA3353479.1"/>
    </source>
</evidence>
<dbReference type="Proteomes" id="UP001500483">
    <property type="component" value="Unassembled WGS sequence"/>
</dbReference>
<keyword evidence="1" id="KW-0472">Membrane</keyword>
<sequence>MPQHAEGRADDRLLLGLGGVIGVTMQVKVHVAVLCAALLLCLLVFGPRDLLRRPMFWGCIGIALVIAGHRR</sequence>
<evidence type="ECO:0000313" key="3">
    <source>
        <dbReference type="Proteomes" id="UP001500483"/>
    </source>
</evidence>